<name>A0AAD8QA50_LOLMU</name>
<evidence type="ECO:0000259" key="2">
    <source>
        <dbReference type="Pfam" id="PF07727"/>
    </source>
</evidence>
<feature type="compositionally biased region" description="Basic residues" evidence="1">
    <location>
        <begin position="618"/>
        <end position="632"/>
    </location>
</feature>
<feature type="region of interest" description="Disordered" evidence="1">
    <location>
        <begin position="1"/>
        <end position="50"/>
    </location>
</feature>
<reference evidence="3" key="1">
    <citation type="submission" date="2023-07" db="EMBL/GenBank/DDBJ databases">
        <title>A chromosome-level genome assembly of Lolium multiflorum.</title>
        <authorList>
            <person name="Chen Y."/>
            <person name="Copetti D."/>
            <person name="Kolliker R."/>
            <person name="Studer B."/>
        </authorList>
    </citation>
    <scope>NUCLEOTIDE SEQUENCE</scope>
    <source>
        <strain evidence="3">02402/16</strain>
        <tissue evidence="3">Leaf</tissue>
    </source>
</reference>
<dbReference type="InterPro" id="IPR013103">
    <property type="entry name" value="RVT_2"/>
</dbReference>
<feature type="region of interest" description="Disordered" evidence="1">
    <location>
        <begin position="672"/>
        <end position="789"/>
    </location>
</feature>
<dbReference type="EMBL" id="JAUUTY010000601">
    <property type="protein sequence ID" value="KAK1598830.1"/>
    <property type="molecule type" value="Genomic_DNA"/>
</dbReference>
<evidence type="ECO:0000313" key="3">
    <source>
        <dbReference type="EMBL" id="KAK1598830.1"/>
    </source>
</evidence>
<evidence type="ECO:0000313" key="4">
    <source>
        <dbReference type="Proteomes" id="UP001231189"/>
    </source>
</evidence>
<feature type="region of interest" description="Disordered" evidence="1">
    <location>
        <begin position="147"/>
        <end position="266"/>
    </location>
</feature>
<protein>
    <recommendedName>
        <fullName evidence="2">Reverse transcriptase Ty1/copia-type domain-containing protein</fullName>
    </recommendedName>
</protein>
<dbReference type="Proteomes" id="UP001231189">
    <property type="component" value="Unassembled WGS sequence"/>
</dbReference>
<accession>A0AAD8QA50</accession>
<dbReference type="AlphaFoldDB" id="A0AAD8QA50"/>
<feature type="compositionally biased region" description="Low complexity" evidence="1">
    <location>
        <begin position="768"/>
        <end position="778"/>
    </location>
</feature>
<gene>
    <name evidence="3" type="ORF">QYE76_018634</name>
</gene>
<dbReference type="Pfam" id="PF07727">
    <property type="entry name" value="RVT_2"/>
    <property type="match status" value="1"/>
</dbReference>
<proteinExistence type="predicted"/>
<feature type="region of interest" description="Disordered" evidence="1">
    <location>
        <begin position="612"/>
        <end position="632"/>
    </location>
</feature>
<evidence type="ECO:0000256" key="1">
    <source>
        <dbReference type="SAM" id="MobiDB-lite"/>
    </source>
</evidence>
<dbReference type="SUPFAM" id="SSF56672">
    <property type="entry name" value="DNA/RNA polymerases"/>
    <property type="match status" value="1"/>
</dbReference>
<organism evidence="3 4">
    <name type="scientific">Lolium multiflorum</name>
    <name type="common">Italian ryegrass</name>
    <name type="synonym">Lolium perenne subsp. multiflorum</name>
    <dbReference type="NCBI Taxonomy" id="4521"/>
    <lineage>
        <taxon>Eukaryota</taxon>
        <taxon>Viridiplantae</taxon>
        <taxon>Streptophyta</taxon>
        <taxon>Embryophyta</taxon>
        <taxon>Tracheophyta</taxon>
        <taxon>Spermatophyta</taxon>
        <taxon>Magnoliopsida</taxon>
        <taxon>Liliopsida</taxon>
        <taxon>Poales</taxon>
        <taxon>Poaceae</taxon>
        <taxon>BOP clade</taxon>
        <taxon>Pooideae</taxon>
        <taxon>Poodae</taxon>
        <taxon>Poeae</taxon>
        <taxon>Poeae Chloroplast Group 2 (Poeae type)</taxon>
        <taxon>Loliodinae</taxon>
        <taxon>Loliinae</taxon>
        <taxon>Lolium</taxon>
    </lineage>
</organism>
<keyword evidence="4" id="KW-1185">Reference proteome</keyword>
<sequence length="789" mass="85761">MRKRRSVSRGGGGCSSCPTMYGGGARSRPAGSTRHGNSSTIAGRPNATPHSVVRAATLRHSSHQDTDFASHGVDKAGIMTLVPLAHISGGLNKLSLMMATMVVIKSNVFGTENTNENSSQNSVQISAENDLEYEAEEDENRTEIHADPAADLSDPEGSQPEADSPALGPRGDSPATPAGHTPSASPGDPHGGRSPALSAACAGHAPSPSPGAPSGASSATPAASPQHAADYVPSGSSTAGDSEGDSMASSQEHNQPAPPPASPPRIRTRLQQGIRQPKRYTDGTVRYGLFSSTGEPEALDNSNWRQAMDEEYKALMDNKTWHLVPPSRNKNLIDCKWVYRIKKRADGSIDRYKARLVAKGFKQRYGIDYEDTFSPVVKIATIRTVLVIAVSRGWNLRQLDVKNAFLHGVLEEEVYMRQPPGFEDPHAPHHVCRLDKALYGLKQAPRAWYSRLSSKLFELGFIPSKADTSLFLFNKSGITIFVLVYVDDIIVTSSSSYAITALLRDLNENFTIKDLGDLHFFLGIEVKKVNNGLLLTQEKYATDLLQKVVNPVFHARTKHIEIDFHFVRERVAKNQLAIRFVSSNDQVADGFTKSLPVKKLVEFKRNLNLSTGNDVKQCRHHPPRPRSRFGSHRLPRHSKLIPARILTAGNQCWIPRSTTLDPILAILLRRRKAPQPCPGPPPRRPEDAAAPPAVVAVEEEVETSPPRAAPADVTPRISVDTEVWRVPPLTPSRSEQAPRYRHAEQPLAGDAFGGGGGRRGRRRGRWKGSSSNSLGGAASPPPGSRGWVG</sequence>
<feature type="domain" description="Reverse transcriptase Ty1/copia-type" evidence="2">
    <location>
        <begin position="318"/>
        <end position="548"/>
    </location>
</feature>
<comment type="caution">
    <text evidence="3">The sequence shown here is derived from an EMBL/GenBank/DDBJ whole genome shotgun (WGS) entry which is preliminary data.</text>
</comment>
<feature type="compositionally biased region" description="Low complexity" evidence="1">
    <location>
        <begin position="198"/>
        <end position="229"/>
    </location>
</feature>
<dbReference type="InterPro" id="IPR043502">
    <property type="entry name" value="DNA/RNA_pol_sf"/>
</dbReference>
<dbReference type="PANTHER" id="PTHR43383">
    <property type="entry name" value="NODULIN 6"/>
    <property type="match status" value="1"/>
</dbReference>
<dbReference type="PANTHER" id="PTHR43383:SF2">
    <property type="entry name" value="AMIDOHYDROLASE 2 FAMILY PROTEIN"/>
    <property type="match status" value="1"/>
</dbReference>
<dbReference type="CDD" id="cd09272">
    <property type="entry name" value="RNase_HI_RT_Ty1"/>
    <property type="match status" value="1"/>
</dbReference>